<accession>A0A0V1GLZ5</accession>
<comment type="caution">
    <text evidence="1">The sequence shown here is derived from an EMBL/GenBank/DDBJ whole genome shotgun (WGS) entry which is preliminary data.</text>
</comment>
<dbReference type="Proteomes" id="UP000055024">
    <property type="component" value="Unassembled WGS sequence"/>
</dbReference>
<proteinExistence type="predicted"/>
<evidence type="ECO:0000313" key="1">
    <source>
        <dbReference type="EMBL" id="KRY99354.1"/>
    </source>
</evidence>
<dbReference type="AlphaFoldDB" id="A0A0V1GLZ5"/>
<dbReference type="EMBL" id="JYDP01000886">
    <property type="protein sequence ID" value="KRY99354.1"/>
    <property type="molecule type" value="Genomic_DNA"/>
</dbReference>
<gene>
    <name evidence="1" type="ORF">T11_17023</name>
</gene>
<organism evidence="1 2">
    <name type="scientific">Trichinella zimbabwensis</name>
    <dbReference type="NCBI Taxonomy" id="268475"/>
    <lineage>
        <taxon>Eukaryota</taxon>
        <taxon>Metazoa</taxon>
        <taxon>Ecdysozoa</taxon>
        <taxon>Nematoda</taxon>
        <taxon>Enoplea</taxon>
        <taxon>Dorylaimia</taxon>
        <taxon>Trichinellida</taxon>
        <taxon>Trichinellidae</taxon>
        <taxon>Trichinella</taxon>
    </lineage>
</organism>
<reference evidence="1 2" key="1">
    <citation type="submission" date="2015-01" db="EMBL/GenBank/DDBJ databases">
        <title>Evolution of Trichinella species and genotypes.</title>
        <authorList>
            <person name="Korhonen P.K."/>
            <person name="Edoardo P."/>
            <person name="Giuseppe L.R."/>
            <person name="Gasser R.B."/>
        </authorList>
    </citation>
    <scope>NUCLEOTIDE SEQUENCE [LARGE SCALE GENOMIC DNA]</scope>
    <source>
        <strain evidence="1">ISS1029</strain>
    </source>
</reference>
<name>A0A0V1GLZ5_9BILA</name>
<protein>
    <submittedName>
        <fullName evidence="1">Uncharacterized protein</fullName>
    </submittedName>
</protein>
<sequence length="42" mass="4881">MKRKKREKEGSEGGESYRQVGRIERVLVTVSRTAILPYLDDE</sequence>
<evidence type="ECO:0000313" key="2">
    <source>
        <dbReference type="Proteomes" id="UP000055024"/>
    </source>
</evidence>
<keyword evidence="2" id="KW-1185">Reference proteome</keyword>